<reference evidence="7 8" key="1">
    <citation type="submission" date="2020-08" db="EMBL/GenBank/DDBJ databases">
        <title>Genomic Encyclopedia of Type Strains, Phase IV (KMG-IV): sequencing the most valuable type-strain genomes for metagenomic binning, comparative biology and taxonomic classification.</title>
        <authorList>
            <person name="Goeker M."/>
        </authorList>
    </citation>
    <scope>NUCLEOTIDE SEQUENCE [LARGE SCALE GENOMIC DNA]</scope>
    <source>
        <strain evidence="7 8">DSM 103733</strain>
    </source>
</reference>
<dbReference type="GO" id="GO:0055085">
    <property type="term" value="P:transmembrane transport"/>
    <property type="evidence" value="ECO:0007669"/>
    <property type="project" value="InterPro"/>
</dbReference>
<organism evidence="7 8">
    <name type="scientific">Silvibacterium bohemicum</name>
    <dbReference type="NCBI Taxonomy" id="1577686"/>
    <lineage>
        <taxon>Bacteria</taxon>
        <taxon>Pseudomonadati</taxon>
        <taxon>Acidobacteriota</taxon>
        <taxon>Terriglobia</taxon>
        <taxon>Terriglobales</taxon>
        <taxon>Acidobacteriaceae</taxon>
        <taxon>Silvibacterium</taxon>
    </lineage>
</organism>
<dbReference type="EMBL" id="JACHEK010000002">
    <property type="protein sequence ID" value="MBB6143447.1"/>
    <property type="molecule type" value="Genomic_DNA"/>
</dbReference>
<evidence type="ECO:0000256" key="1">
    <source>
        <dbReference type="ARBA" id="ARBA00004167"/>
    </source>
</evidence>
<comment type="subcellular location">
    <subcellularLocation>
        <location evidence="1">Membrane</location>
        <topology evidence="1">Single-pass membrane protein</topology>
    </subcellularLocation>
</comment>
<feature type="transmembrane region" description="Helical" evidence="5">
    <location>
        <begin position="15"/>
        <end position="33"/>
    </location>
</feature>
<dbReference type="InterPro" id="IPR006260">
    <property type="entry name" value="TonB/TolA_C"/>
</dbReference>
<evidence type="ECO:0000313" key="8">
    <source>
        <dbReference type="Proteomes" id="UP000538666"/>
    </source>
</evidence>
<sequence length="445" mass="48712">MTNVESWILSYLLNSLWQVPLLLAAGWMAARLLRRAGALAEHRVWVCVLVLQSLLPACSTLSWQWLRNLIARLAGSRGVADASVTVVMGSGTGLGGHNFSAMLLTVAAAAYVLVSAYFAARFLWSWFRLLSIRRAAVPVELTGEAALVWQRCSQRFRIEDASIAASSQVFGPVTMGLSRRLVLLPAKMLAGLPESDLYTVIAHEFAHIRRNDFLINLLYEVLSLPVSYHPLFWFTRERIMETREMVCDQMAAEFAGPNEYARSLLRLASLLLEGMPVRVPHAIGIFDANALERRLMKLTEKRNEIRGARRLAIVATCALLGAGICGSALALSMHVSAVSTANDSHPSAPGRINVSPGVMAGNKLSGPAPQYPEDAKKARIQGKVVLNAVIGKDGAIEQLNVLSGPKELQQSSLDAVRQWTYKPYLLNGEPVEVETTINVIYTLAK</sequence>
<dbReference type="Pfam" id="PF05569">
    <property type="entry name" value="Peptidase_M56"/>
    <property type="match status" value="1"/>
</dbReference>
<dbReference type="PROSITE" id="PS52015">
    <property type="entry name" value="TONB_CTD"/>
    <property type="match status" value="1"/>
</dbReference>
<keyword evidence="8" id="KW-1185">Reference proteome</keyword>
<evidence type="ECO:0000256" key="3">
    <source>
        <dbReference type="ARBA" id="ARBA00022989"/>
    </source>
</evidence>
<keyword evidence="2 5" id="KW-0812">Transmembrane</keyword>
<dbReference type="Proteomes" id="UP000538666">
    <property type="component" value="Unassembled WGS sequence"/>
</dbReference>
<evidence type="ECO:0000256" key="4">
    <source>
        <dbReference type="ARBA" id="ARBA00023136"/>
    </source>
</evidence>
<feature type="transmembrane region" description="Helical" evidence="5">
    <location>
        <begin position="99"/>
        <end position="124"/>
    </location>
</feature>
<dbReference type="CDD" id="cd07341">
    <property type="entry name" value="M56_BlaR1_MecR1_like"/>
    <property type="match status" value="1"/>
</dbReference>
<comment type="caution">
    <text evidence="7">The sequence shown here is derived from an EMBL/GenBank/DDBJ whole genome shotgun (WGS) entry which is preliminary data.</text>
</comment>
<keyword evidence="4 5" id="KW-0472">Membrane</keyword>
<dbReference type="PANTHER" id="PTHR34978">
    <property type="entry name" value="POSSIBLE SENSOR-TRANSDUCER PROTEIN BLAR"/>
    <property type="match status" value="1"/>
</dbReference>
<evidence type="ECO:0000313" key="7">
    <source>
        <dbReference type="EMBL" id="MBB6143447.1"/>
    </source>
</evidence>
<dbReference type="AlphaFoldDB" id="A0A841JSF7"/>
<protein>
    <submittedName>
        <fullName evidence="7">TonB family protein</fullName>
    </submittedName>
</protein>
<feature type="domain" description="TonB C-terminal" evidence="6">
    <location>
        <begin position="356"/>
        <end position="445"/>
    </location>
</feature>
<dbReference type="GO" id="GO:0016020">
    <property type="term" value="C:membrane"/>
    <property type="evidence" value="ECO:0007669"/>
    <property type="project" value="UniProtKB-SubCell"/>
</dbReference>
<evidence type="ECO:0000256" key="5">
    <source>
        <dbReference type="SAM" id="Phobius"/>
    </source>
</evidence>
<evidence type="ECO:0000259" key="6">
    <source>
        <dbReference type="PROSITE" id="PS52015"/>
    </source>
</evidence>
<dbReference type="InterPro" id="IPR008756">
    <property type="entry name" value="Peptidase_M56"/>
</dbReference>
<dbReference type="Gene3D" id="3.30.2010.10">
    <property type="entry name" value="Metalloproteases ('zincins'), catalytic domain"/>
    <property type="match status" value="1"/>
</dbReference>
<evidence type="ECO:0000256" key="2">
    <source>
        <dbReference type="ARBA" id="ARBA00022692"/>
    </source>
</evidence>
<feature type="transmembrane region" description="Helical" evidence="5">
    <location>
        <begin position="45"/>
        <end position="66"/>
    </location>
</feature>
<accession>A0A841JSF7</accession>
<dbReference type="NCBIfam" id="TIGR01352">
    <property type="entry name" value="tonB_Cterm"/>
    <property type="match status" value="1"/>
</dbReference>
<keyword evidence="3 5" id="KW-1133">Transmembrane helix</keyword>
<dbReference type="InterPro" id="IPR052173">
    <property type="entry name" value="Beta-lactam_resp_regulator"/>
</dbReference>
<dbReference type="Gene3D" id="3.30.1150.10">
    <property type="match status" value="1"/>
</dbReference>
<dbReference type="SUPFAM" id="SSF74653">
    <property type="entry name" value="TolA/TonB C-terminal domain"/>
    <property type="match status" value="1"/>
</dbReference>
<dbReference type="RefSeq" id="WP_050062320.1">
    <property type="nucleotide sequence ID" value="NZ_JACHEK010000002.1"/>
</dbReference>
<dbReference type="InterPro" id="IPR037682">
    <property type="entry name" value="TonB_C"/>
</dbReference>
<name>A0A841JSF7_9BACT</name>
<proteinExistence type="predicted"/>
<dbReference type="PANTHER" id="PTHR34978:SF3">
    <property type="entry name" value="SLR0241 PROTEIN"/>
    <property type="match status" value="1"/>
</dbReference>
<feature type="transmembrane region" description="Helical" evidence="5">
    <location>
        <begin position="311"/>
        <end position="333"/>
    </location>
</feature>
<dbReference type="Pfam" id="PF03544">
    <property type="entry name" value="TonB_C"/>
    <property type="match status" value="1"/>
</dbReference>
<gene>
    <name evidence="7" type="ORF">HNQ77_001391</name>
</gene>